<gene>
    <name evidence="1" type="ORF">P3X46_028088</name>
</gene>
<evidence type="ECO:0000313" key="1">
    <source>
        <dbReference type="EMBL" id="KAJ9145742.1"/>
    </source>
</evidence>
<sequence length="153" mass="17417">MGNEKSNRYWEAELPSNFDKNDTGKFIRAKYEEKRWVSRGAKRSAQVVSEMNSRNENFVGVAKRDIPHHTRRHSLDVGSFAKHMAQDATPTTRSRRVSFDMKNGVIGFVPPKGHLETSMKSAKEATDLFGLLYIHEAKQEAPNVVPAHWATFD</sequence>
<dbReference type="InterPro" id="IPR044520">
    <property type="entry name" value="ARF_GAP_AGD5/15"/>
</dbReference>
<dbReference type="PANTHER" id="PTHR46419:SF3">
    <property type="entry name" value="ADP-RIBOSYLATION FACTOR GTPASE-ACTIVATING PROTEIN AGD15-RELATED"/>
    <property type="match status" value="1"/>
</dbReference>
<reference evidence="1" key="1">
    <citation type="journal article" date="2023" name="Plant Biotechnol. J.">
        <title>Chromosome-level wild Hevea brasiliensis genome provides new tools for genomic-assisted breeding and valuable loci to elevate rubber yield.</title>
        <authorList>
            <person name="Cheng H."/>
            <person name="Song X."/>
            <person name="Hu Y."/>
            <person name="Wu T."/>
            <person name="Yang Q."/>
            <person name="An Z."/>
            <person name="Feng S."/>
            <person name="Deng Z."/>
            <person name="Wu W."/>
            <person name="Zeng X."/>
            <person name="Tu M."/>
            <person name="Wang X."/>
            <person name="Huang H."/>
        </authorList>
    </citation>
    <scope>NUCLEOTIDE SEQUENCE</scope>
    <source>
        <strain evidence="1">MT/VB/25A 57/8</strain>
    </source>
</reference>
<keyword evidence="2" id="KW-1185">Reference proteome</keyword>
<dbReference type="PANTHER" id="PTHR46419">
    <property type="entry name" value="ADP-RIBOSYLATION FACTOR GTPASE-ACTIVATING PROTEIN AGD5"/>
    <property type="match status" value="1"/>
</dbReference>
<dbReference type="Gene3D" id="1.10.220.150">
    <property type="entry name" value="Arf GTPase activating protein"/>
    <property type="match status" value="1"/>
</dbReference>
<feature type="non-terminal residue" evidence="1">
    <location>
        <position position="153"/>
    </location>
</feature>
<organism evidence="1 2">
    <name type="scientific">Hevea brasiliensis</name>
    <name type="common">Para rubber tree</name>
    <name type="synonym">Siphonia brasiliensis</name>
    <dbReference type="NCBI Taxonomy" id="3981"/>
    <lineage>
        <taxon>Eukaryota</taxon>
        <taxon>Viridiplantae</taxon>
        <taxon>Streptophyta</taxon>
        <taxon>Embryophyta</taxon>
        <taxon>Tracheophyta</taxon>
        <taxon>Spermatophyta</taxon>
        <taxon>Magnoliopsida</taxon>
        <taxon>eudicotyledons</taxon>
        <taxon>Gunneridae</taxon>
        <taxon>Pentapetalae</taxon>
        <taxon>rosids</taxon>
        <taxon>fabids</taxon>
        <taxon>Malpighiales</taxon>
        <taxon>Euphorbiaceae</taxon>
        <taxon>Crotonoideae</taxon>
        <taxon>Micrandreae</taxon>
        <taxon>Hevea</taxon>
    </lineage>
</organism>
<name>A0ABQ9KR11_HEVBR</name>
<dbReference type="InterPro" id="IPR038508">
    <property type="entry name" value="ArfGAP_dom_sf"/>
</dbReference>
<evidence type="ECO:0000313" key="2">
    <source>
        <dbReference type="Proteomes" id="UP001174677"/>
    </source>
</evidence>
<protein>
    <submittedName>
        <fullName evidence="1">Uncharacterized protein</fullName>
    </submittedName>
</protein>
<comment type="caution">
    <text evidence="1">The sequence shown here is derived from an EMBL/GenBank/DDBJ whole genome shotgun (WGS) entry which is preliminary data.</text>
</comment>
<dbReference type="Proteomes" id="UP001174677">
    <property type="component" value="Chromosome 16"/>
</dbReference>
<proteinExistence type="predicted"/>
<accession>A0ABQ9KR11</accession>
<dbReference type="EMBL" id="JARPOI010000016">
    <property type="protein sequence ID" value="KAJ9145742.1"/>
    <property type="molecule type" value="Genomic_DNA"/>
</dbReference>